<feature type="transmembrane region" description="Helical" evidence="1">
    <location>
        <begin position="190"/>
        <end position="208"/>
    </location>
</feature>
<keyword evidence="1" id="KW-0812">Transmembrane</keyword>
<keyword evidence="3" id="KW-1185">Reference proteome</keyword>
<dbReference type="RefSeq" id="WP_022749427.1">
    <property type="nucleotide sequence ID" value="NZ_FOGW01000006.1"/>
</dbReference>
<gene>
    <name evidence="2" type="ORF">SAMN02910429_00526</name>
</gene>
<feature type="transmembrane region" description="Helical" evidence="1">
    <location>
        <begin position="87"/>
        <end position="107"/>
    </location>
</feature>
<protein>
    <submittedName>
        <fullName evidence="2">Uncharacterized membrane protein YczE</fullName>
    </submittedName>
</protein>
<dbReference type="PANTHER" id="PTHR40078">
    <property type="entry name" value="INTEGRAL MEMBRANE PROTEIN-RELATED"/>
    <property type="match status" value="1"/>
</dbReference>
<feature type="transmembrane region" description="Helical" evidence="1">
    <location>
        <begin position="20"/>
        <end position="38"/>
    </location>
</feature>
<dbReference type="AlphaFoldDB" id="A0A1H9QHW7"/>
<feature type="transmembrane region" description="Helical" evidence="1">
    <location>
        <begin position="119"/>
        <end position="145"/>
    </location>
</feature>
<feature type="transmembrane region" description="Helical" evidence="1">
    <location>
        <begin position="58"/>
        <end position="80"/>
    </location>
</feature>
<dbReference type="PANTHER" id="PTHR40078:SF1">
    <property type="entry name" value="INTEGRAL MEMBRANE PROTEIN"/>
    <property type="match status" value="1"/>
</dbReference>
<accession>A0A1H9QHW7</accession>
<evidence type="ECO:0000313" key="3">
    <source>
        <dbReference type="Proteomes" id="UP000182471"/>
    </source>
</evidence>
<evidence type="ECO:0000313" key="2">
    <source>
        <dbReference type="EMBL" id="SER59449.1"/>
    </source>
</evidence>
<proteinExistence type="predicted"/>
<dbReference type="OrthoDB" id="9814474at2"/>
<reference evidence="3" key="1">
    <citation type="submission" date="2016-10" db="EMBL/GenBank/DDBJ databases">
        <authorList>
            <person name="Varghese N."/>
            <person name="Submissions S."/>
        </authorList>
    </citation>
    <scope>NUCLEOTIDE SEQUENCE [LARGE SCALE GENOMIC DNA]</scope>
    <source>
        <strain evidence="3">S1b</strain>
    </source>
</reference>
<dbReference type="InterPro" id="IPR038750">
    <property type="entry name" value="YczE/YyaS-like"/>
</dbReference>
<dbReference type="EMBL" id="FOGW01000006">
    <property type="protein sequence ID" value="SER59449.1"/>
    <property type="molecule type" value="Genomic_DNA"/>
</dbReference>
<keyword evidence="1" id="KW-0472">Membrane</keyword>
<organism evidence="2 3">
    <name type="scientific">Lachnobacterium bovis</name>
    <dbReference type="NCBI Taxonomy" id="140626"/>
    <lineage>
        <taxon>Bacteria</taxon>
        <taxon>Bacillati</taxon>
        <taxon>Bacillota</taxon>
        <taxon>Clostridia</taxon>
        <taxon>Lachnospirales</taxon>
        <taxon>Lachnospiraceae</taxon>
        <taxon>Lachnobacterium</taxon>
    </lineage>
</organism>
<sequence length="223" mass="24749">MNMKEFFDGLYNKPHMLKRLIMCFVSVVIIGFCVYWLNLVNFGNDPCSTMNFGIIGKVHMTLGNWQALFNLFLFIIVFCIDKSGIGFGTVLNMFLVGYANDLMAFIMKHFFPTFNINKVSFAVRVTIMIVSIAIFIFVVAVYMAVDLGTAPYDAIPIIIANKQDKVPFKVVRIIIDLTATIIGFSLGQTVGIVTLIMAFTIGPAASAVKAPIARMVEDKDVAM</sequence>
<dbReference type="Proteomes" id="UP000182471">
    <property type="component" value="Unassembled WGS sequence"/>
</dbReference>
<name>A0A1H9QHW7_9FIRM</name>
<evidence type="ECO:0000256" key="1">
    <source>
        <dbReference type="SAM" id="Phobius"/>
    </source>
</evidence>
<keyword evidence="1" id="KW-1133">Transmembrane helix</keyword>
<dbReference type="Pfam" id="PF19700">
    <property type="entry name" value="DUF6198"/>
    <property type="match status" value="1"/>
</dbReference>